<dbReference type="NCBIfam" id="TIGR01558">
    <property type="entry name" value="sm_term_P27"/>
    <property type="match status" value="1"/>
</dbReference>
<accession>A0ABW5SXP0</accession>
<sequence length="166" mass="18518">MTQRGRPPKPSNLKVLEGNPGKRPLPEDEPNPKPVSPKPPTWLNTDAKKMWKRLEPELESMGLLTVVDGEAFAAACQSYGVWLECEKFFKKKNPETGQRYGRTYEYTNKAGATNITERPEVKIGQKALADFRAFCSEFGLTPASRTRLSTKSGDSEEDPMEQLLGG</sequence>
<gene>
    <name evidence="2" type="ORF">ACFSUB_01235</name>
</gene>
<reference evidence="3" key="1">
    <citation type="journal article" date="2019" name="Int. J. Syst. Evol. Microbiol.">
        <title>The Global Catalogue of Microorganisms (GCM) 10K type strain sequencing project: providing services to taxonomists for standard genome sequencing and annotation.</title>
        <authorList>
            <consortium name="The Broad Institute Genomics Platform"/>
            <consortium name="The Broad Institute Genome Sequencing Center for Infectious Disease"/>
            <person name="Wu L."/>
            <person name="Ma J."/>
        </authorList>
    </citation>
    <scope>NUCLEOTIDE SEQUENCE [LARGE SCALE GENOMIC DNA]</scope>
    <source>
        <strain evidence="3">KCTC 33792</strain>
    </source>
</reference>
<evidence type="ECO:0000256" key="1">
    <source>
        <dbReference type="SAM" id="MobiDB-lite"/>
    </source>
</evidence>
<evidence type="ECO:0000313" key="3">
    <source>
        <dbReference type="Proteomes" id="UP001597520"/>
    </source>
</evidence>
<dbReference type="RefSeq" id="WP_380711368.1">
    <property type="nucleotide sequence ID" value="NZ_JBHUML010000002.1"/>
</dbReference>
<dbReference type="Pfam" id="PF05119">
    <property type="entry name" value="Terminase_4"/>
    <property type="match status" value="1"/>
</dbReference>
<dbReference type="InterPro" id="IPR006448">
    <property type="entry name" value="Phage_term_ssu_P27"/>
</dbReference>
<dbReference type="EMBL" id="JBHUML010000002">
    <property type="protein sequence ID" value="MFD2704074.1"/>
    <property type="molecule type" value="Genomic_DNA"/>
</dbReference>
<feature type="region of interest" description="Disordered" evidence="1">
    <location>
        <begin position="1"/>
        <end position="44"/>
    </location>
</feature>
<dbReference type="Proteomes" id="UP001597520">
    <property type="component" value="Unassembled WGS sequence"/>
</dbReference>
<protein>
    <submittedName>
        <fullName evidence="2">Phage terminase small subunit P27 family</fullName>
    </submittedName>
</protein>
<organism evidence="2 3">
    <name type="scientific">Salibacterium lacus</name>
    <dbReference type="NCBI Taxonomy" id="1898109"/>
    <lineage>
        <taxon>Bacteria</taxon>
        <taxon>Bacillati</taxon>
        <taxon>Bacillota</taxon>
        <taxon>Bacilli</taxon>
        <taxon>Bacillales</taxon>
        <taxon>Bacillaceae</taxon>
    </lineage>
</organism>
<keyword evidence="3" id="KW-1185">Reference proteome</keyword>
<name>A0ABW5SXP0_9BACI</name>
<feature type="region of interest" description="Disordered" evidence="1">
    <location>
        <begin position="145"/>
        <end position="166"/>
    </location>
</feature>
<proteinExistence type="predicted"/>
<evidence type="ECO:0000313" key="2">
    <source>
        <dbReference type="EMBL" id="MFD2704074.1"/>
    </source>
</evidence>
<comment type="caution">
    <text evidence="2">The sequence shown here is derived from an EMBL/GenBank/DDBJ whole genome shotgun (WGS) entry which is preliminary data.</text>
</comment>